<feature type="active site" description="Proton acceptor" evidence="8">
    <location>
        <position position="175"/>
    </location>
</feature>
<feature type="binding site" evidence="9">
    <location>
        <position position="382"/>
    </location>
    <ligand>
        <name>Zn(2+)</name>
        <dbReference type="ChEBI" id="CHEBI:29105"/>
        <label>2</label>
    </ligand>
</feature>
<evidence type="ECO:0000256" key="8">
    <source>
        <dbReference type="PIRSR" id="PIRSR037215-1"/>
    </source>
</evidence>
<evidence type="ECO:0000256" key="9">
    <source>
        <dbReference type="PIRSR" id="PIRSR037215-2"/>
    </source>
</evidence>
<dbReference type="SUPFAM" id="SSF53187">
    <property type="entry name" value="Zn-dependent exopeptidases"/>
    <property type="match status" value="1"/>
</dbReference>
<evidence type="ECO:0000313" key="11">
    <source>
        <dbReference type="EMBL" id="PSU43446.1"/>
    </source>
</evidence>
<evidence type="ECO:0000256" key="5">
    <source>
        <dbReference type="ARBA" id="ARBA00022833"/>
    </source>
</evidence>
<dbReference type="GO" id="GO:0008270">
    <property type="term" value="F:zinc ion binding"/>
    <property type="evidence" value="ECO:0007669"/>
    <property type="project" value="InterPro"/>
</dbReference>
<evidence type="ECO:0000313" key="12">
    <source>
        <dbReference type="Proteomes" id="UP000240987"/>
    </source>
</evidence>
<keyword evidence="5 9" id="KW-0862">Zinc</keyword>
<evidence type="ECO:0000256" key="1">
    <source>
        <dbReference type="ARBA" id="ARBA00009692"/>
    </source>
</evidence>
<dbReference type="InterPro" id="IPR011650">
    <property type="entry name" value="Peptidase_M20_dimer"/>
</dbReference>
<dbReference type="NCBIfam" id="TIGR01882">
    <property type="entry name" value="peptidase-T"/>
    <property type="match status" value="1"/>
</dbReference>
<evidence type="ECO:0000256" key="7">
    <source>
        <dbReference type="NCBIfam" id="TIGR01882"/>
    </source>
</evidence>
<dbReference type="GO" id="GO:0008237">
    <property type="term" value="F:metallopeptidase activity"/>
    <property type="evidence" value="ECO:0007669"/>
    <property type="project" value="UniProtKB-KW"/>
</dbReference>
<protein>
    <recommendedName>
        <fullName evidence="7">Peptidase T</fullName>
        <ecNumber evidence="7">3.4.11.4</ecNumber>
    </recommendedName>
</protein>
<dbReference type="InterPro" id="IPR002933">
    <property type="entry name" value="Peptidase_M20"/>
</dbReference>
<dbReference type="Pfam" id="PF01546">
    <property type="entry name" value="Peptidase_M20"/>
    <property type="match status" value="1"/>
</dbReference>
<evidence type="ECO:0000259" key="10">
    <source>
        <dbReference type="Pfam" id="PF07687"/>
    </source>
</evidence>
<keyword evidence="6" id="KW-0482">Metalloprotease</keyword>
<dbReference type="NCBIfam" id="NF003976">
    <property type="entry name" value="PRK05469.1"/>
    <property type="match status" value="1"/>
</dbReference>
<feature type="domain" description="Peptidase M20 dimerisation" evidence="10">
    <location>
        <begin position="210"/>
        <end position="292"/>
    </location>
</feature>
<accession>A0A2T3J6J0</accession>
<dbReference type="GO" id="GO:0006508">
    <property type="term" value="P:proteolysis"/>
    <property type="evidence" value="ECO:0007669"/>
    <property type="project" value="UniProtKB-UniRule"/>
</dbReference>
<dbReference type="OrthoDB" id="9804934at2"/>
<dbReference type="SUPFAM" id="SSF55031">
    <property type="entry name" value="Bacterial exopeptidase dimerisation domain"/>
    <property type="match status" value="1"/>
</dbReference>
<feature type="binding site" evidence="9">
    <location>
        <position position="199"/>
    </location>
    <ligand>
        <name>Zn(2+)</name>
        <dbReference type="ChEBI" id="CHEBI:29105"/>
        <label>1</label>
    </ligand>
</feature>
<sequence>MEIVERFINYTTINTATNNKNGAQGILPSSSGQFELAKLIAKELAEIGLIEIDLQKNAILTATLPANINEDVPIVSFFAHLDTSEEQTADTKAKIVNYEGGDIILSKDQGITLKQSDFPELKNYQGQQIITTDGTSLLGADDKAAIAAILNTLQTLTENPEIKHGTVKVAFLPDEEQGLLGAKAFDVSSFGANFGYTLDCCGIGDFVYENWNAGSAVITFTGQSAHPMSAKGKLKNSLLMAHKFISMLPGGEAPEYTDGREGYYWVKQLNGNSAQTTLKLDIRDFSKSNYAQRKDFLCKLANNFALLWGKQSIGITISDSYENVANSLKGDARFPIDIALEAYRRNGIKPNLIPMRGGYDGAVLSEKGLPCPNIFTGAHNFHSIYEYLPVSSLKAASNVILEVIKITSEKTIQTNE</sequence>
<dbReference type="Gene3D" id="3.30.70.360">
    <property type="match status" value="1"/>
</dbReference>
<dbReference type="GO" id="GO:0045148">
    <property type="term" value="F:tripeptide aminopeptidase activity"/>
    <property type="evidence" value="ECO:0007669"/>
    <property type="project" value="UniProtKB-UniRule"/>
</dbReference>
<keyword evidence="3 9" id="KW-0479">Metal-binding</keyword>
<dbReference type="AlphaFoldDB" id="A0A2T3J6J0"/>
<gene>
    <name evidence="11" type="primary">pepT</name>
    <name evidence="11" type="ORF">C9J12_28105</name>
</gene>
<feature type="active site" evidence="8">
    <location>
        <position position="82"/>
    </location>
</feature>
<dbReference type="Proteomes" id="UP000240987">
    <property type="component" value="Unassembled WGS sequence"/>
</dbReference>
<evidence type="ECO:0000256" key="6">
    <source>
        <dbReference type="ARBA" id="ARBA00023049"/>
    </source>
</evidence>
<dbReference type="RefSeq" id="WP_107246387.1">
    <property type="nucleotide sequence ID" value="NZ_PYMJ01000057.1"/>
</dbReference>
<comment type="caution">
    <text evidence="11">The sequence shown here is derived from an EMBL/GenBank/DDBJ whole genome shotgun (WGS) entry which is preliminary data.</text>
</comment>
<feature type="binding site" evidence="9">
    <location>
        <position position="80"/>
    </location>
    <ligand>
        <name>Zn(2+)</name>
        <dbReference type="ChEBI" id="CHEBI:29105"/>
        <label>1</label>
    </ligand>
</feature>
<keyword evidence="4" id="KW-0378">Hydrolase</keyword>
<dbReference type="Pfam" id="PF07687">
    <property type="entry name" value="M20_dimer"/>
    <property type="match status" value="1"/>
</dbReference>
<name>A0A2T3J6J0_9GAMM</name>
<dbReference type="NCBIfam" id="NF009920">
    <property type="entry name" value="PRK13381.1"/>
    <property type="match status" value="1"/>
</dbReference>
<dbReference type="GO" id="GO:0006518">
    <property type="term" value="P:peptide metabolic process"/>
    <property type="evidence" value="ECO:0007669"/>
    <property type="project" value="InterPro"/>
</dbReference>
<keyword evidence="12" id="KW-1185">Reference proteome</keyword>
<evidence type="ECO:0000256" key="3">
    <source>
        <dbReference type="ARBA" id="ARBA00022723"/>
    </source>
</evidence>
<dbReference type="Gene3D" id="3.40.630.10">
    <property type="entry name" value="Zn peptidases"/>
    <property type="match status" value="1"/>
</dbReference>
<proteinExistence type="inferred from homology"/>
<reference evidence="11 12" key="1">
    <citation type="submission" date="2018-01" db="EMBL/GenBank/DDBJ databases">
        <title>Whole genome sequencing of Histamine producing bacteria.</title>
        <authorList>
            <person name="Butler K."/>
        </authorList>
    </citation>
    <scope>NUCLEOTIDE SEQUENCE [LARGE SCALE GENOMIC DNA]</scope>
    <source>
        <strain evidence="11 12">JCM 12947</strain>
    </source>
</reference>
<feature type="binding site" evidence="9">
    <location>
        <position position="141"/>
    </location>
    <ligand>
        <name>Zn(2+)</name>
        <dbReference type="ChEBI" id="CHEBI:29105"/>
        <label>2</label>
    </ligand>
</feature>
<dbReference type="InterPro" id="IPR036264">
    <property type="entry name" value="Bact_exopeptidase_dim_dom"/>
</dbReference>
<dbReference type="EC" id="3.4.11.4" evidence="7"/>
<dbReference type="PROSITE" id="PS00759">
    <property type="entry name" value="ARGE_DAPE_CPG2_2"/>
    <property type="match status" value="1"/>
</dbReference>
<dbReference type="EMBL" id="PYMJ01000057">
    <property type="protein sequence ID" value="PSU43446.1"/>
    <property type="molecule type" value="Genomic_DNA"/>
</dbReference>
<comment type="similarity">
    <text evidence="1">Belongs to the peptidase M20B family.</text>
</comment>
<keyword evidence="2" id="KW-0645">Protease</keyword>
<dbReference type="PANTHER" id="PTHR42994:SF1">
    <property type="entry name" value="PEPTIDASE T"/>
    <property type="match status" value="1"/>
</dbReference>
<feature type="binding site" evidence="9">
    <location>
        <position position="176"/>
    </location>
    <ligand>
        <name>Zn(2+)</name>
        <dbReference type="ChEBI" id="CHEBI:29105"/>
        <label>2</label>
    </ligand>
</feature>
<organism evidence="11 12">
    <name type="scientific">Photobacterium frigidiphilum</name>
    <dbReference type="NCBI Taxonomy" id="264736"/>
    <lineage>
        <taxon>Bacteria</taxon>
        <taxon>Pseudomonadati</taxon>
        <taxon>Pseudomonadota</taxon>
        <taxon>Gammaproteobacteria</taxon>
        <taxon>Vibrionales</taxon>
        <taxon>Vibrionaceae</taxon>
        <taxon>Photobacterium</taxon>
    </lineage>
</organism>
<comment type="cofactor">
    <cofactor evidence="9">
        <name>Zn(2+)</name>
        <dbReference type="ChEBI" id="CHEBI:29105"/>
    </cofactor>
    <text evidence="9">Binds 2 Zn(2+) ions per subunit.</text>
</comment>
<dbReference type="PIRSF" id="PIRSF037215">
    <property type="entry name" value="Peptidase_M20B"/>
    <property type="match status" value="1"/>
</dbReference>
<dbReference type="InterPro" id="IPR010161">
    <property type="entry name" value="Peptidase_M20B"/>
</dbReference>
<evidence type="ECO:0000256" key="2">
    <source>
        <dbReference type="ARBA" id="ARBA00022670"/>
    </source>
</evidence>
<evidence type="ECO:0000256" key="4">
    <source>
        <dbReference type="ARBA" id="ARBA00022801"/>
    </source>
</evidence>
<feature type="binding site" evidence="9">
    <location>
        <position position="141"/>
    </location>
    <ligand>
        <name>Zn(2+)</name>
        <dbReference type="ChEBI" id="CHEBI:29105"/>
        <label>1</label>
    </ligand>
</feature>
<dbReference type="InterPro" id="IPR001261">
    <property type="entry name" value="ArgE/DapE_CS"/>
</dbReference>
<dbReference type="PANTHER" id="PTHR42994">
    <property type="entry name" value="PEPTIDASE T"/>
    <property type="match status" value="1"/>
</dbReference>